<dbReference type="VEuPathDB" id="TrichDB:TVAGG3_0837090"/>
<dbReference type="Proteomes" id="UP000001542">
    <property type="component" value="Unassembled WGS sequence"/>
</dbReference>
<dbReference type="InParanoid" id="A2G3Q1"/>
<proteinExistence type="predicted"/>
<dbReference type="PANTHER" id="PTHR45661:SF3">
    <property type="entry name" value="IG-LIKE DOMAIN-CONTAINING PROTEIN"/>
    <property type="match status" value="1"/>
</dbReference>
<dbReference type="SUPFAM" id="SSF52058">
    <property type="entry name" value="L domain-like"/>
    <property type="match status" value="3"/>
</dbReference>
<dbReference type="PANTHER" id="PTHR45661">
    <property type="entry name" value="SURFACE ANTIGEN"/>
    <property type="match status" value="1"/>
</dbReference>
<dbReference type="InterPro" id="IPR026906">
    <property type="entry name" value="LRR_5"/>
</dbReference>
<dbReference type="InterPro" id="IPR053139">
    <property type="entry name" value="Surface_bspA-like"/>
</dbReference>
<evidence type="ECO:0000313" key="1">
    <source>
        <dbReference type="EMBL" id="EAX88213.1"/>
    </source>
</evidence>
<protein>
    <submittedName>
        <fullName evidence="1">Surface antigen BspA-like</fullName>
    </submittedName>
</protein>
<evidence type="ECO:0000313" key="2">
    <source>
        <dbReference type="Proteomes" id="UP000001542"/>
    </source>
</evidence>
<dbReference type="eggNOG" id="ENOG502SA9M">
    <property type="taxonomic scope" value="Eukaryota"/>
</dbReference>
<organism evidence="1 2">
    <name type="scientific">Trichomonas vaginalis (strain ATCC PRA-98 / G3)</name>
    <dbReference type="NCBI Taxonomy" id="412133"/>
    <lineage>
        <taxon>Eukaryota</taxon>
        <taxon>Metamonada</taxon>
        <taxon>Parabasalia</taxon>
        <taxon>Trichomonadida</taxon>
        <taxon>Trichomonadidae</taxon>
        <taxon>Trichomonas</taxon>
    </lineage>
</organism>
<dbReference type="STRING" id="5722.A2G3Q1"/>
<dbReference type="Pfam" id="PF13306">
    <property type="entry name" value="LRR_5"/>
    <property type="match status" value="5"/>
</dbReference>
<keyword evidence="2" id="KW-1185">Reference proteome</keyword>
<dbReference type="VEuPathDB" id="TrichDB:TVAG_194360"/>
<reference evidence="1" key="2">
    <citation type="journal article" date="2007" name="Science">
        <title>Draft genome sequence of the sexually transmitted pathogen Trichomonas vaginalis.</title>
        <authorList>
            <person name="Carlton J.M."/>
            <person name="Hirt R.P."/>
            <person name="Silva J.C."/>
            <person name="Delcher A.L."/>
            <person name="Schatz M."/>
            <person name="Zhao Q."/>
            <person name="Wortman J.R."/>
            <person name="Bidwell S.L."/>
            <person name="Alsmark U.C.M."/>
            <person name="Besteiro S."/>
            <person name="Sicheritz-Ponten T."/>
            <person name="Noel C.J."/>
            <person name="Dacks J.B."/>
            <person name="Foster P.G."/>
            <person name="Simillion C."/>
            <person name="Van de Peer Y."/>
            <person name="Miranda-Saavedra D."/>
            <person name="Barton G.J."/>
            <person name="Westrop G.D."/>
            <person name="Mueller S."/>
            <person name="Dessi D."/>
            <person name="Fiori P.L."/>
            <person name="Ren Q."/>
            <person name="Paulsen I."/>
            <person name="Zhang H."/>
            <person name="Bastida-Corcuera F.D."/>
            <person name="Simoes-Barbosa A."/>
            <person name="Brown M.T."/>
            <person name="Hayes R.D."/>
            <person name="Mukherjee M."/>
            <person name="Okumura C.Y."/>
            <person name="Schneider R."/>
            <person name="Smith A.J."/>
            <person name="Vanacova S."/>
            <person name="Villalvazo M."/>
            <person name="Haas B.J."/>
            <person name="Pertea M."/>
            <person name="Feldblyum T.V."/>
            <person name="Utterback T.R."/>
            <person name="Shu C.L."/>
            <person name="Osoegawa K."/>
            <person name="de Jong P.J."/>
            <person name="Hrdy I."/>
            <person name="Horvathova L."/>
            <person name="Zubacova Z."/>
            <person name="Dolezal P."/>
            <person name="Malik S.B."/>
            <person name="Logsdon J.M. Jr."/>
            <person name="Henze K."/>
            <person name="Gupta A."/>
            <person name="Wang C.C."/>
            <person name="Dunne R.L."/>
            <person name="Upcroft J.A."/>
            <person name="Upcroft P."/>
            <person name="White O."/>
            <person name="Salzberg S.L."/>
            <person name="Tang P."/>
            <person name="Chiu C.-H."/>
            <person name="Lee Y.-S."/>
            <person name="Embley T.M."/>
            <person name="Coombs G.H."/>
            <person name="Mottram J.C."/>
            <person name="Tachezy J."/>
            <person name="Fraser-Liggett C.M."/>
            <person name="Johnson P.J."/>
        </authorList>
    </citation>
    <scope>NUCLEOTIDE SEQUENCE [LARGE SCALE GENOMIC DNA]</scope>
    <source>
        <strain evidence="1">G3</strain>
    </source>
</reference>
<reference evidence="1" key="1">
    <citation type="submission" date="2006-10" db="EMBL/GenBank/DDBJ databases">
        <authorList>
            <person name="Amadeo P."/>
            <person name="Zhao Q."/>
            <person name="Wortman J."/>
            <person name="Fraser-Liggett C."/>
            <person name="Carlton J."/>
        </authorList>
    </citation>
    <scope>NUCLEOTIDE SEQUENCE</scope>
    <source>
        <strain evidence="1">G3</strain>
    </source>
</reference>
<accession>A2G3Q1</accession>
<dbReference type="EMBL" id="DS114339">
    <property type="protein sequence ID" value="EAX88213.1"/>
    <property type="molecule type" value="Genomic_DNA"/>
</dbReference>
<dbReference type="InterPro" id="IPR032675">
    <property type="entry name" value="LRR_dom_sf"/>
</dbReference>
<dbReference type="RefSeq" id="XP_001301143.1">
    <property type="nucleotide sequence ID" value="XM_001301142.1"/>
</dbReference>
<gene>
    <name evidence="1" type="ORF">TVAG_043290</name>
</gene>
<name>A2G3Q1_TRIV3</name>
<dbReference type="KEGG" id="tva:4745868"/>
<dbReference type="AlphaFoldDB" id="A2G3Q1"/>
<sequence>MANCDYQTITDIYVGEGCSAFTSGVFYNFVNLRNLYLTSTLQTTTGGDTRYCWNFANIYLPSESQYLELDQYGALYTKGKERLIRLPPRKPSYTFPSQTKIIGEQAFQGCGVLPSLTIPKTIETLNSGFLYDSGGIKSVYFESGSPITTITYFSYASGMTYILLAKTVTTIAASAFDHAIHLKTVNFESGSNLQTVNAGAFAYTVIERFTFPPKCTTILNSIFNPCTTLNYVYIPASLVNINTQAFAGAPNIQTIQIDSNNAKFTVQDSATLMLKDKTKYLYIPPSIKSFTIGKEVVEFGLTIFQTCSQLTSITVDANNNNFVALNGIIYTKGYLKAIACIGGMTSATTRSECQQIGDYCFYNCKLLTSITLNEGIKSLGQESFEYVNVNTLNIPSSVESIGYLCFWYATINTVKTNGNGPKTISSKAFMNCHINSVNFGLNLNSMGDQAFSTSQIVSVTFNDNCPMNRIYFQSFINCPSFKSVRIPKNVLHIEDRAFDHCTSLTDVTFATGSQLNYLETMCFRATKVKSISFPTTLNYLGANAFSECPLLSSVTFAPGTNLPTLAGGVFRSCTSLPTVTIPSTVTNFDPSTFVFCSNLLYINVPTDNVNYCSNDGVVYTKNQEKLVCCPGGKVSALIFKYIIIIGSNAFYGCSKLQTLTFEKGCQLREIQDGTFYSCTVLLRVDLPTSLQTVQQNAFAGCTLLSVITFTDYALADLGADSIFADCVSLTTITFGRFCALQHLQELC</sequence>
<dbReference type="Gene3D" id="3.80.10.10">
    <property type="entry name" value="Ribonuclease Inhibitor"/>
    <property type="match status" value="4"/>
</dbReference>